<dbReference type="InterPro" id="IPR012337">
    <property type="entry name" value="RNaseH-like_sf"/>
</dbReference>
<dbReference type="CDD" id="cd06222">
    <property type="entry name" value="RNase_H_like"/>
    <property type="match status" value="1"/>
</dbReference>
<feature type="domain" description="RNase H type-1" evidence="1">
    <location>
        <begin position="8"/>
        <end position="79"/>
    </location>
</feature>
<dbReference type="GO" id="GO:0004523">
    <property type="term" value="F:RNA-DNA hybrid ribonuclease activity"/>
    <property type="evidence" value="ECO:0007669"/>
    <property type="project" value="InterPro"/>
</dbReference>
<dbReference type="SUPFAM" id="SSF53098">
    <property type="entry name" value="Ribonuclease H-like"/>
    <property type="match status" value="1"/>
</dbReference>
<comment type="caution">
    <text evidence="2">The sequence shown here is derived from an EMBL/GenBank/DDBJ whole genome shotgun (WGS) entry which is preliminary data.</text>
</comment>
<dbReference type="PANTHER" id="PTHR34023">
    <property type="entry name" value="RNASE H DOMAIN-CONTAINING PROTEIN"/>
    <property type="match status" value="1"/>
</dbReference>
<proteinExistence type="predicted"/>
<dbReference type="Pfam" id="PF13456">
    <property type="entry name" value="RVT_3"/>
    <property type="match status" value="1"/>
</dbReference>
<dbReference type="InterPro" id="IPR044730">
    <property type="entry name" value="RNase_H-like_dom_plant"/>
</dbReference>
<dbReference type="AlphaFoldDB" id="A0A392RB36"/>
<dbReference type="InterPro" id="IPR002156">
    <property type="entry name" value="RNaseH_domain"/>
</dbReference>
<evidence type="ECO:0000259" key="1">
    <source>
        <dbReference type="Pfam" id="PF13456"/>
    </source>
</evidence>
<keyword evidence="3" id="KW-1185">Reference proteome</keyword>
<dbReference type="Proteomes" id="UP000265520">
    <property type="component" value="Unassembled WGS sequence"/>
</dbReference>
<dbReference type="Gene3D" id="3.30.420.10">
    <property type="entry name" value="Ribonuclease H-like superfamily/Ribonuclease H"/>
    <property type="match status" value="1"/>
</dbReference>
<name>A0A392RB36_9FABA</name>
<protein>
    <submittedName>
        <fullName evidence="2">Ethylene responsive transcription factor 1b</fullName>
    </submittedName>
</protein>
<reference evidence="2 3" key="1">
    <citation type="journal article" date="2018" name="Front. Plant Sci.">
        <title>Red Clover (Trifolium pratense) and Zigzag Clover (T. medium) - A Picture of Genomic Similarities and Differences.</title>
        <authorList>
            <person name="Dluhosova J."/>
            <person name="Istvanek J."/>
            <person name="Nedelnik J."/>
            <person name="Repkova J."/>
        </authorList>
    </citation>
    <scope>NUCLEOTIDE SEQUENCE [LARGE SCALE GENOMIC DNA]</scope>
    <source>
        <strain evidence="3">cv. 10/8</strain>
        <tissue evidence="2">Leaf</tissue>
    </source>
</reference>
<evidence type="ECO:0000313" key="3">
    <source>
        <dbReference type="Proteomes" id="UP000265520"/>
    </source>
</evidence>
<dbReference type="GO" id="GO:0003676">
    <property type="term" value="F:nucleic acid binding"/>
    <property type="evidence" value="ECO:0007669"/>
    <property type="project" value="InterPro"/>
</dbReference>
<accession>A0A392RB36</accession>
<dbReference type="InterPro" id="IPR036397">
    <property type="entry name" value="RNaseH_sf"/>
</dbReference>
<feature type="non-terminal residue" evidence="2">
    <location>
        <position position="1"/>
    </location>
</feature>
<sequence length="116" mass="12825">ALGYVYDGFYLARHIGVTKVKVHVDSSVVVQTLNSTNGGSIVGWRLVQEIRRLLALDWDIKVCHFYREANACADTLANMSCDHGLGLRLYDNCPSRMSSLLLADIMGITTPRIIAV</sequence>
<dbReference type="EMBL" id="LXQA010200662">
    <property type="protein sequence ID" value="MCI33000.1"/>
    <property type="molecule type" value="Genomic_DNA"/>
</dbReference>
<dbReference type="PANTHER" id="PTHR34023:SF5">
    <property type="entry name" value="RNASE H TYPE-1 DOMAIN-CONTAINING PROTEIN"/>
    <property type="match status" value="1"/>
</dbReference>
<organism evidence="2 3">
    <name type="scientific">Trifolium medium</name>
    <dbReference type="NCBI Taxonomy" id="97028"/>
    <lineage>
        <taxon>Eukaryota</taxon>
        <taxon>Viridiplantae</taxon>
        <taxon>Streptophyta</taxon>
        <taxon>Embryophyta</taxon>
        <taxon>Tracheophyta</taxon>
        <taxon>Spermatophyta</taxon>
        <taxon>Magnoliopsida</taxon>
        <taxon>eudicotyledons</taxon>
        <taxon>Gunneridae</taxon>
        <taxon>Pentapetalae</taxon>
        <taxon>rosids</taxon>
        <taxon>fabids</taxon>
        <taxon>Fabales</taxon>
        <taxon>Fabaceae</taxon>
        <taxon>Papilionoideae</taxon>
        <taxon>50 kb inversion clade</taxon>
        <taxon>NPAAA clade</taxon>
        <taxon>Hologalegina</taxon>
        <taxon>IRL clade</taxon>
        <taxon>Trifolieae</taxon>
        <taxon>Trifolium</taxon>
    </lineage>
</organism>
<evidence type="ECO:0000313" key="2">
    <source>
        <dbReference type="EMBL" id="MCI33000.1"/>
    </source>
</evidence>